<evidence type="ECO:0000313" key="2">
    <source>
        <dbReference type="EMBL" id="TMR07307.1"/>
    </source>
</evidence>
<evidence type="ECO:0008006" key="4">
    <source>
        <dbReference type="Google" id="ProtNLM"/>
    </source>
</evidence>
<dbReference type="RefSeq" id="WP_138673963.1">
    <property type="nucleotide sequence ID" value="NZ_VCKY01000384.1"/>
</dbReference>
<dbReference type="Proteomes" id="UP000309128">
    <property type="component" value="Unassembled WGS sequence"/>
</dbReference>
<dbReference type="AlphaFoldDB" id="A0A5S4EVM7"/>
<dbReference type="OrthoDB" id="9781345at2"/>
<keyword evidence="3" id="KW-1185">Reference proteome</keyword>
<feature type="region of interest" description="Disordered" evidence="1">
    <location>
        <begin position="330"/>
        <end position="357"/>
    </location>
</feature>
<dbReference type="NCBIfam" id="NF038076">
    <property type="entry name" value="fam_STM4015"/>
    <property type="match status" value="1"/>
</dbReference>
<dbReference type="Gene3D" id="3.80.10.10">
    <property type="entry name" value="Ribonuclease Inhibitor"/>
    <property type="match status" value="1"/>
</dbReference>
<sequence length="365" mass="40387">MPEFAGLETIDFLSTEALAVKLLHAGFEAEKEGRPKPDSLPPDERFAAAKADPSAFAWRLRLESGGNEERFRDYLERFINEIDTTVITALIIGDCWNPGLANDRPDEVRDLLIERSAEFPALSALFFGEVIATETSKISWVAQSDVSPLLATFPRLSEFAVRGADHMAFQGIGAFRLAWNVPRHEGLRRLTLQSHRLDPVVVRSVLASELPALEHLELFLGSADNDGARPADLAPLLSGSAFPALKNLGLRNGQDTDELVAALADAPITRRLAALDLSLGTLTDKGARVLLDTPIFRALDRLDLHHHYMSEEMTERVRTQFTDAGVDVNTNDRQELDEWDDPGDPEDLGVEDDWEPDSYLPAIID</sequence>
<dbReference type="SUPFAM" id="SSF52047">
    <property type="entry name" value="RNI-like"/>
    <property type="match status" value="1"/>
</dbReference>
<name>A0A5S4EVM7_9ACTN</name>
<dbReference type="EMBL" id="VCKY01000384">
    <property type="protein sequence ID" value="TMR07307.1"/>
    <property type="molecule type" value="Genomic_DNA"/>
</dbReference>
<evidence type="ECO:0000256" key="1">
    <source>
        <dbReference type="SAM" id="MobiDB-lite"/>
    </source>
</evidence>
<evidence type="ECO:0000313" key="3">
    <source>
        <dbReference type="Proteomes" id="UP000309128"/>
    </source>
</evidence>
<accession>A0A5S4EVM7</accession>
<dbReference type="InterPro" id="IPR032675">
    <property type="entry name" value="LRR_dom_sf"/>
</dbReference>
<protein>
    <recommendedName>
        <fullName evidence="4">Leucine-rich repeat domain-containing protein</fullName>
    </recommendedName>
</protein>
<gene>
    <name evidence="2" type="ORF">ETD86_51800</name>
</gene>
<dbReference type="InterPro" id="IPR047722">
    <property type="entry name" value="STM4015-like"/>
</dbReference>
<reference evidence="2 3" key="1">
    <citation type="submission" date="2019-05" db="EMBL/GenBank/DDBJ databases">
        <title>Draft genome sequence of Nonomuraea turkmeniaca DSM 43926.</title>
        <authorList>
            <person name="Saricaoglu S."/>
            <person name="Isik K."/>
        </authorList>
    </citation>
    <scope>NUCLEOTIDE SEQUENCE [LARGE SCALE GENOMIC DNA]</scope>
    <source>
        <strain evidence="2 3">DSM 43926</strain>
    </source>
</reference>
<organism evidence="2 3">
    <name type="scientific">Nonomuraea turkmeniaca</name>
    <dbReference type="NCBI Taxonomy" id="103838"/>
    <lineage>
        <taxon>Bacteria</taxon>
        <taxon>Bacillati</taxon>
        <taxon>Actinomycetota</taxon>
        <taxon>Actinomycetes</taxon>
        <taxon>Streptosporangiales</taxon>
        <taxon>Streptosporangiaceae</taxon>
        <taxon>Nonomuraea</taxon>
    </lineage>
</organism>
<feature type="compositionally biased region" description="Acidic residues" evidence="1">
    <location>
        <begin position="337"/>
        <end position="356"/>
    </location>
</feature>
<comment type="caution">
    <text evidence="2">The sequence shown here is derived from an EMBL/GenBank/DDBJ whole genome shotgun (WGS) entry which is preliminary data.</text>
</comment>
<proteinExistence type="predicted"/>